<sequence>MGPVVGSLLGVPHLSQLPAPAPGTPIHSHVRAPDVVFALGVRQISTDTDTDTDSELLCVVFARWLLFAQRALCFQSGRTLILEPPVFGRSTTLGS</sequence>
<dbReference type="STRING" id="1238424.J07HQW1_01167"/>
<name>U1N3L4_9EURY</name>
<gene>
    <name evidence="1" type="ORF">J07HQW1_01167</name>
</gene>
<dbReference type="HOGENOM" id="CLU_2366148_0_0_2"/>
<reference evidence="1 2" key="1">
    <citation type="journal article" date="2013" name="PLoS ONE">
        <title>Assembly-driven community genomics of a hypersaline microbial ecosystem.</title>
        <authorList>
            <person name="Podell S."/>
            <person name="Ugalde J.A."/>
            <person name="Narasingarao P."/>
            <person name="Banfield J.F."/>
            <person name="Heidelberg K.B."/>
            <person name="Allen E.E."/>
        </authorList>
    </citation>
    <scope>NUCLEOTIDE SEQUENCE [LARGE SCALE GENOMIC DNA]</scope>
    <source>
        <strain evidence="2">J07HQW1</strain>
    </source>
</reference>
<protein>
    <submittedName>
        <fullName evidence="1">Uncharacterized protein</fullName>
    </submittedName>
</protein>
<evidence type="ECO:0000313" key="1">
    <source>
        <dbReference type="EMBL" id="ERG91135.1"/>
    </source>
</evidence>
<dbReference type="Proteomes" id="UP000030649">
    <property type="component" value="Unassembled WGS sequence"/>
</dbReference>
<dbReference type="AlphaFoldDB" id="U1N3L4"/>
<evidence type="ECO:0000313" key="2">
    <source>
        <dbReference type="Proteomes" id="UP000030649"/>
    </source>
</evidence>
<organism evidence="1 2">
    <name type="scientific">Haloquadratum walsbyi J07HQW1</name>
    <dbReference type="NCBI Taxonomy" id="1238424"/>
    <lineage>
        <taxon>Archaea</taxon>
        <taxon>Methanobacteriati</taxon>
        <taxon>Methanobacteriota</taxon>
        <taxon>Stenosarchaea group</taxon>
        <taxon>Halobacteria</taxon>
        <taxon>Halobacteriales</taxon>
        <taxon>Haloferacaceae</taxon>
        <taxon>Haloquadratum</taxon>
    </lineage>
</organism>
<proteinExistence type="predicted"/>
<dbReference type="EMBL" id="KE356560">
    <property type="protein sequence ID" value="ERG91135.1"/>
    <property type="molecule type" value="Genomic_DNA"/>
</dbReference>
<accession>U1N3L4</accession>